<gene>
    <name evidence="1" type="ORF">Q2T77_23370</name>
</gene>
<dbReference type="EMBL" id="JAUKVY010000018">
    <property type="protein sequence ID" value="MDO1535239.1"/>
    <property type="molecule type" value="Genomic_DNA"/>
</dbReference>
<reference evidence="1" key="1">
    <citation type="submission" date="2023-06" db="EMBL/GenBank/DDBJ databases">
        <authorList>
            <person name="Jiang Y."/>
            <person name="Liu Q."/>
        </authorList>
    </citation>
    <scope>NUCLEOTIDE SEQUENCE</scope>
    <source>
        <strain evidence="1">CGMCC 1.12090</strain>
    </source>
</reference>
<organism evidence="1 2">
    <name type="scientific">Variovorax ginsengisoli</name>
    <dbReference type="NCBI Taxonomy" id="363844"/>
    <lineage>
        <taxon>Bacteria</taxon>
        <taxon>Pseudomonadati</taxon>
        <taxon>Pseudomonadota</taxon>
        <taxon>Betaproteobacteria</taxon>
        <taxon>Burkholderiales</taxon>
        <taxon>Comamonadaceae</taxon>
        <taxon>Variovorax</taxon>
    </lineage>
</organism>
<evidence type="ECO:0000313" key="1">
    <source>
        <dbReference type="EMBL" id="MDO1535239.1"/>
    </source>
</evidence>
<comment type="caution">
    <text evidence="1">The sequence shown here is derived from an EMBL/GenBank/DDBJ whole genome shotgun (WGS) entry which is preliminary data.</text>
</comment>
<proteinExistence type="predicted"/>
<name>A0ABT8S8M0_9BURK</name>
<dbReference type="Proteomes" id="UP001169027">
    <property type="component" value="Unassembled WGS sequence"/>
</dbReference>
<dbReference type="RefSeq" id="WP_286536868.1">
    <property type="nucleotide sequence ID" value="NZ_JAUJZH010000018.1"/>
</dbReference>
<keyword evidence="2" id="KW-1185">Reference proteome</keyword>
<accession>A0ABT8S8M0</accession>
<evidence type="ECO:0000313" key="2">
    <source>
        <dbReference type="Proteomes" id="UP001169027"/>
    </source>
</evidence>
<protein>
    <submittedName>
        <fullName evidence="1">Uncharacterized protein</fullName>
    </submittedName>
</protein>
<sequence length="80" mass="8688">MEALGDDAAQLRATAMKADAAARRAKQAADEALRVFLKYDDVASPDQTIETAKASARAAQEAWRNYVRHVALHGGHLHNC</sequence>